<dbReference type="Proteomes" id="UP000887566">
    <property type="component" value="Unplaced"/>
</dbReference>
<reference evidence="3" key="1">
    <citation type="submission" date="2022-11" db="UniProtKB">
        <authorList>
            <consortium name="WormBaseParasite"/>
        </authorList>
    </citation>
    <scope>IDENTIFICATION</scope>
</reference>
<evidence type="ECO:0000313" key="3">
    <source>
        <dbReference type="WBParaSite" id="PSAMB.scaffold1596size29554.g14137.t1"/>
    </source>
</evidence>
<accession>A0A914V988</accession>
<feature type="compositionally biased region" description="Polar residues" evidence="1">
    <location>
        <begin position="106"/>
        <end position="117"/>
    </location>
</feature>
<name>A0A914V988_9BILA</name>
<keyword evidence="2" id="KW-1185">Reference proteome</keyword>
<dbReference type="WBParaSite" id="PSAMB.scaffold1596size29554.g14137.t1">
    <property type="protein sequence ID" value="PSAMB.scaffold1596size29554.g14137.t1"/>
    <property type="gene ID" value="PSAMB.scaffold1596size29554.g14137"/>
</dbReference>
<proteinExistence type="predicted"/>
<evidence type="ECO:0000256" key="1">
    <source>
        <dbReference type="SAM" id="MobiDB-lite"/>
    </source>
</evidence>
<evidence type="ECO:0000313" key="2">
    <source>
        <dbReference type="Proteomes" id="UP000887566"/>
    </source>
</evidence>
<organism evidence="2 3">
    <name type="scientific">Plectus sambesii</name>
    <dbReference type="NCBI Taxonomy" id="2011161"/>
    <lineage>
        <taxon>Eukaryota</taxon>
        <taxon>Metazoa</taxon>
        <taxon>Ecdysozoa</taxon>
        <taxon>Nematoda</taxon>
        <taxon>Chromadorea</taxon>
        <taxon>Plectida</taxon>
        <taxon>Plectina</taxon>
        <taxon>Plectoidea</taxon>
        <taxon>Plectidae</taxon>
        <taxon>Plectus</taxon>
    </lineage>
</organism>
<sequence>MQQIMDELFSKLPFLQQNIKEYLWHKGFKSIDYLAAIPSEKDDLVKMFSDCPNIDVLANQATLIHLSKAAKSQLEAKTQSASQTADDVNKSLNVEDNVNEDVDGKSPQNDESTNGNKSVILLPGGTKQTKSEFIKNQSVNELGTPHANQHDDTPIESANFLDEKAGNIHALSKKFLIGSLLNVRQGFTEVQESMGIQKRTELYKQTEKPILRLLTRKDLCTRTSRAQILGISPEQQLDLLLASQQQTALKSYAERFIFEFPQGSDW</sequence>
<dbReference type="AlphaFoldDB" id="A0A914V988"/>
<protein>
    <submittedName>
        <fullName evidence="3">Uncharacterized protein</fullName>
    </submittedName>
</protein>
<feature type="region of interest" description="Disordered" evidence="1">
    <location>
        <begin position="77"/>
        <end position="123"/>
    </location>
</feature>
<feature type="compositionally biased region" description="Polar residues" evidence="1">
    <location>
        <begin position="77"/>
        <end position="96"/>
    </location>
</feature>